<dbReference type="PANTHER" id="PTHR24096">
    <property type="entry name" value="LONG-CHAIN-FATTY-ACID--COA LIGASE"/>
    <property type="match status" value="1"/>
</dbReference>
<dbReference type="Gene3D" id="3.90.226.10">
    <property type="entry name" value="2-enoyl-CoA Hydratase, Chain A, domain 1"/>
    <property type="match status" value="1"/>
</dbReference>
<keyword evidence="3" id="KW-0436">Ligase</keyword>
<dbReference type="Pfam" id="PF13193">
    <property type="entry name" value="AMP-binding_C"/>
    <property type="match status" value="1"/>
</dbReference>
<feature type="domain" description="AMP-dependent synthetase/ligase" evidence="4">
    <location>
        <begin position="23"/>
        <end position="382"/>
    </location>
</feature>
<dbReference type="GO" id="GO:0016405">
    <property type="term" value="F:CoA-ligase activity"/>
    <property type="evidence" value="ECO:0007669"/>
    <property type="project" value="TreeGrafter"/>
</dbReference>
<proteinExistence type="inferred from homology"/>
<dbReference type="Proteomes" id="UP000238541">
    <property type="component" value="Unassembled WGS sequence"/>
</dbReference>
<dbReference type="InterPro" id="IPR042099">
    <property type="entry name" value="ANL_N_sf"/>
</dbReference>
<dbReference type="SUPFAM" id="SSF52096">
    <property type="entry name" value="ClpP/crotonase"/>
    <property type="match status" value="1"/>
</dbReference>
<evidence type="ECO:0000313" key="7">
    <source>
        <dbReference type="Proteomes" id="UP000238541"/>
    </source>
</evidence>
<dbReference type="SUPFAM" id="SSF56801">
    <property type="entry name" value="Acetyl-CoA synthetase-like"/>
    <property type="match status" value="1"/>
</dbReference>
<evidence type="ECO:0000259" key="4">
    <source>
        <dbReference type="Pfam" id="PF00501"/>
    </source>
</evidence>
<comment type="similarity">
    <text evidence="1">Belongs to the enoyl-CoA hydratase/isomerase family.</text>
</comment>
<dbReference type="InterPro" id="IPR029045">
    <property type="entry name" value="ClpP/crotonase-like_dom_sf"/>
</dbReference>
<evidence type="ECO:0000256" key="3">
    <source>
        <dbReference type="ARBA" id="ARBA00022598"/>
    </source>
</evidence>
<dbReference type="InterPro" id="IPR020845">
    <property type="entry name" value="AMP-binding_CS"/>
</dbReference>
<dbReference type="InterPro" id="IPR014748">
    <property type="entry name" value="Enoyl-CoA_hydra_C"/>
</dbReference>
<comment type="caution">
    <text evidence="6">The sequence shown here is derived from an EMBL/GenBank/DDBJ whole genome shotgun (WGS) entry which is preliminary data.</text>
</comment>
<gene>
    <name evidence="6" type="ORF">CD175_04405</name>
</gene>
<dbReference type="AlphaFoldDB" id="A0A2S6FT76"/>
<dbReference type="CDD" id="cd06558">
    <property type="entry name" value="crotonase-like"/>
    <property type="match status" value="1"/>
</dbReference>
<dbReference type="PANTHER" id="PTHR24096:SF149">
    <property type="entry name" value="AMP-BINDING DOMAIN-CONTAINING PROTEIN-RELATED"/>
    <property type="match status" value="1"/>
</dbReference>
<accession>A0A2S6FT76</accession>
<evidence type="ECO:0000313" key="6">
    <source>
        <dbReference type="EMBL" id="PPK40694.1"/>
    </source>
</evidence>
<evidence type="ECO:0000259" key="5">
    <source>
        <dbReference type="Pfam" id="PF13193"/>
    </source>
</evidence>
<name>A0A2S6FT76_9PSED</name>
<reference evidence="7" key="1">
    <citation type="submission" date="2017-06" db="EMBL/GenBank/DDBJ databases">
        <authorList>
            <person name="Furmanczyk E.M."/>
        </authorList>
    </citation>
    <scope>NUCLEOTIDE SEQUENCE [LARGE SCALE GENOMIC DNA]</scope>
    <source>
        <strain evidence="7">AP3_16</strain>
    </source>
</reference>
<dbReference type="PROSITE" id="PS00455">
    <property type="entry name" value="AMP_BINDING"/>
    <property type="match status" value="1"/>
</dbReference>
<protein>
    <submittedName>
        <fullName evidence="6">Acyl-CoA synthetase</fullName>
    </submittedName>
</protein>
<dbReference type="Pfam" id="PF00378">
    <property type="entry name" value="ECH_1"/>
    <property type="match status" value="1"/>
</dbReference>
<dbReference type="InterPro" id="IPR001753">
    <property type="entry name" value="Enoyl-CoA_hydra/iso"/>
</dbReference>
<dbReference type="NCBIfam" id="NF005126">
    <property type="entry name" value="PRK06563.1"/>
    <property type="match status" value="1"/>
</dbReference>
<dbReference type="InterPro" id="IPR045851">
    <property type="entry name" value="AMP-bd_C_sf"/>
</dbReference>
<dbReference type="EMBL" id="NIRS01000001">
    <property type="protein sequence ID" value="PPK40694.1"/>
    <property type="molecule type" value="Genomic_DNA"/>
</dbReference>
<dbReference type="FunFam" id="3.30.300.30:FF:000007">
    <property type="entry name" value="4-coumarate--CoA ligase 2"/>
    <property type="match status" value="1"/>
</dbReference>
<dbReference type="InterPro" id="IPR025110">
    <property type="entry name" value="AMP-bd_C"/>
</dbReference>
<dbReference type="Gene3D" id="3.40.50.12780">
    <property type="entry name" value="N-terminal domain of ligase-like"/>
    <property type="match status" value="1"/>
</dbReference>
<evidence type="ECO:0000256" key="2">
    <source>
        <dbReference type="ARBA" id="ARBA00006432"/>
    </source>
</evidence>
<dbReference type="Gene3D" id="1.10.12.10">
    <property type="entry name" value="Lyase 2-enoyl-coa Hydratase, Chain A, domain 2"/>
    <property type="match status" value="1"/>
</dbReference>
<sequence length="791" mass="85497">MNSFLSQRPLEVPVGSFAGLFLERIQHYADNPALIDGLSGEQLTYAELSRHVRVLAANLIERGLEPGEVTAIIAPNSIWFPVALYGIAFAGGVYSTLNPMSSPEDVRELLKLVGATRLIVTPQVFERLRDTLITLPLKDIFVLGVSEGLTPFASLLVGKPLAEERCRDLQKDLLALMFSSGTSGFPKAVMLSNRNYVAATEQVTAAQVFRRSDTILAALPFFHIYGQTSFIGSALSQGARLIVLPALDLEVTLRVIQDYKITVAPVVAPVVLQFAKHPLVDHFDLSSLRLAISGASPISADLLKSAADRLKVPVLNGWGLTESTTTGAVSEPGMPKEAEGSVGRVMHGIEVRVVEIGGNQDVAPGADGELLIRGPNVMLGYFNNPAATAETIDAQGWLRTGDVGRIDEHGNLRIIDRAKEFIKFKGFQISPVELESVLLMHPAVADAGVVPSPDTESGEVPKAFVVLRSPVTEAELIDFVAQRVTPYKKLRDIEFIDSIPKTPAGKILRRILVLREREKRETHAVSGDRLEDRVVITRHGNVLSICLDRPRKMNAFDRDMFIGLAKAMAIYEDDPGLRCAVLHANGLVFTSGMDIVSSAPLAARGELRIGDPSLVDMLEIDPAVRRRSKPVVLAVHGKCMNLGVELAAAADIVIAAQDVTFIQREVAVGLFPFGGATVFLPAKIGLGNALRYILTAEEFDAQSACRMGLVQEVVPQSQLMTRAFEFARLIAQNSPSGVKAALASVRLAREKGPEAALATLLREVARLTGAEDFKEGAAAFLEKRAPNFKDA</sequence>
<comment type="similarity">
    <text evidence="2">Belongs to the ATP-dependent AMP-binding enzyme family.</text>
</comment>
<keyword evidence="7" id="KW-1185">Reference proteome</keyword>
<dbReference type="Gene3D" id="3.30.300.30">
    <property type="match status" value="1"/>
</dbReference>
<dbReference type="Pfam" id="PF00501">
    <property type="entry name" value="AMP-binding"/>
    <property type="match status" value="1"/>
</dbReference>
<dbReference type="InterPro" id="IPR000873">
    <property type="entry name" value="AMP-dep_synth/lig_dom"/>
</dbReference>
<evidence type="ECO:0000256" key="1">
    <source>
        <dbReference type="ARBA" id="ARBA00005254"/>
    </source>
</evidence>
<organism evidence="6 7">
    <name type="scientific">Pseudomonas laurylsulfatiphila</name>
    <dbReference type="NCBI Taxonomy" id="2011015"/>
    <lineage>
        <taxon>Bacteria</taxon>
        <taxon>Pseudomonadati</taxon>
        <taxon>Pseudomonadota</taxon>
        <taxon>Gammaproteobacteria</taxon>
        <taxon>Pseudomonadales</taxon>
        <taxon>Pseudomonadaceae</taxon>
        <taxon>Pseudomonas</taxon>
    </lineage>
</organism>
<feature type="domain" description="AMP-binding enzyme C-terminal" evidence="5">
    <location>
        <begin position="433"/>
        <end position="506"/>
    </location>
</feature>
<dbReference type="RefSeq" id="WP_104447833.1">
    <property type="nucleotide sequence ID" value="NZ_NIRS01000001.1"/>
</dbReference>